<dbReference type="CDD" id="cd00130">
    <property type="entry name" value="PAS"/>
    <property type="match status" value="4"/>
</dbReference>
<reference evidence="9 10" key="1">
    <citation type="submission" date="2019-09" db="EMBL/GenBank/DDBJ databases">
        <title>Genomes of Cryomorphaceae.</title>
        <authorList>
            <person name="Bowman J.P."/>
        </authorList>
    </citation>
    <scope>NUCLEOTIDE SEQUENCE [LARGE SCALE GENOMIC DNA]</scope>
    <source>
        <strain evidence="9 10">KCTC 52047</strain>
    </source>
</reference>
<dbReference type="PROSITE" id="PS50113">
    <property type="entry name" value="PAC"/>
    <property type="match status" value="4"/>
</dbReference>
<dbReference type="InterPro" id="IPR003594">
    <property type="entry name" value="HATPase_dom"/>
</dbReference>
<dbReference type="Pfam" id="PF08448">
    <property type="entry name" value="PAS_4"/>
    <property type="match status" value="1"/>
</dbReference>
<dbReference type="InterPro" id="IPR005467">
    <property type="entry name" value="His_kinase_dom"/>
</dbReference>
<keyword evidence="4" id="KW-0808">Transferase</keyword>
<feature type="domain" description="PAS" evidence="7">
    <location>
        <begin position="71"/>
        <end position="136"/>
    </location>
</feature>
<dbReference type="InterPro" id="IPR013655">
    <property type="entry name" value="PAS_fold_3"/>
</dbReference>
<evidence type="ECO:0000256" key="4">
    <source>
        <dbReference type="ARBA" id="ARBA00022679"/>
    </source>
</evidence>
<keyword evidence="5" id="KW-0418">Kinase</keyword>
<dbReference type="Gene3D" id="1.10.287.130">
    <property type="match status" value="1"/>
</dbReference>
<dbReference type="InterPro" id="IPR052162">
    <property type="entry name" value="Sensor_kinase/Photoreceptor"/>
</dbReference>
<dbReference type="InterPro" id="IPR036097">
    <property type="entry name" value="HisK_dim/P_sf"/>
</dbReference>
<feature type="domain" description="PAS" evidence="7">
    <location>
        <begin position="321"/>
        <end position="393"/>
    </location>
</feature>
<accession>A0A6N6M5P0</accession>
<dbReference type="NCBIfam" id="TIGR00229">
    <property type="entry name" value="sensory_box"/>
    <property type="match status" value="4"/>
</dbReference>
<dbReference type="SMART" id="SM00388">
    <property type="entry name" value="HisKA"/>
    <property type="match status" value="1"/>
</dbReference>
<proteinExistence type="predicted"/>
<dbReference type="Proteomes" id="UP000435357">
    <property type="component" value="Unassembled WGS sequence"/>
</dbReference>
<dbReference type="PANTHER" id="PTHR43304">
    <property type="entry name" value="PHYTOCHROME-LIKE PROTEIN CPH1"/>
    <property type="match status" value="1"/>
</dbReference>
<feature type="domain" description="Histidine kinase" evidence="6">
    <location>
        <begin position="722"/>
        <end position="940"/>
    </location>
</feature>
<dbReference type="SUPFAM" id="SSF55785">
    <property type="entry name" value="PYP-like sensor domain (PAS domain)"/>
    <property type="match status" value="5"/>
</dbReference>
<evidence type="ECO:0000256" key="3">
    <source>
        <dbReference type="ARBA" id="ARBA00022553"/>
    </source>
</evidence>
<dbReference type="SMART" id="SM00387">
    <property type="entry name" value="HATPase_c"/>
    <property type="match status" value="1"/>
</dbReference>
<dbReference type="OrthoDB" id="5522855at2"/>
<evidence type="ECO:0000313" key="10">
    <source>
        <dbReference type="Proteomes" id="UP000435357"/>
    </source>
</evidence>
<dbReference type="CDD" id="cd00082">
    <property type="entry name" value="HisKA"/>
    <property type="match status" value="1"/>
</dbReference>
<dbReference type="InterPro" id="IPR001610">
    <property type="entry name" value="PAC"/>
</dbReference>
<dbReference type="InterPro" id="IPR004358">
    <property type="entry name" value="Sig_transdc_His_kin-like_C"/>
</dbReference>
<dbReference type="CDD" id="cd16922">
    <property type="entry name" value="HATPase_EvgS-ArcB-TorS-like"/>
    <property type="match status" value="1"/>
</dbReference>
<dbReference type="InterPro" id="IPR036890">
    <property type="entry name" value="HATPase_C_sf"/>
</dbReference>
<comment type="catalytic activity">
    <reaction evidence="1">
        <text>ATP + protein L-histidine = ADP + protein N-phospho-L-histidine.</text>
        <dbReference type="EC" id="2.7.13.3"/>
    </reaction>
</comment>
<dbReference type="RefSeq" id="WP_151167163.1">
    <property type="nucleotide sequence ID" value="NZ_WACR01000004.1"/>
</dbReference>
<dbReference type="EC" id="2.7.13.3" evidence="2"/>
<evidence type="ECO:0000259" key="8">
    <source>
        <dbReference type="PROSITE" id="PS50113"/>
    </source>
</evidence>
<evidence type="ECO:0000256" key="2">
    <source>
        <dbReference type="ARBA" id="ARBA00012438"/>
    </source>
</evidence>
<dbReference type="EMBL" id="WACR01000004">
    <property type="protein sequence ID" value="KAB1064843.1"/>
    <property type="molecule type" value="Genomic_DNA"/>
</dbReference>
<dbReference type="Pfam" id="PF08447">
    <property type="entry name" value="PAS_3"/>
    <property type="match status" value="3"/>
</dbReference>
<protein>
    <recommendedName>
        <fullName evidence="2">histidine kinase</fullName>
        <ecNumber evidence="2">2.7.13.3</ecNumber>
    </recommendedName>
</protein>
<dbReference type="Gene3D" id="3.30.450.20">
    <property type="entry name" value="PAS domain"/>
    <property type="match status" value="5"/>
</dbReference>
<keyword evidence="10" id="KW-1185">Reference proteome</keyword>
<dbReference type="AlphaFoldDB" id="A0A6N6M5P0"/>
<feature type="domain" description="PAS" evidence="7">
    <location>
        <begin position="450"/>
        <end position="522"/>
    </location>
</feature>
<dbReference type="Pfam" id="PF02518">
    <property type="entry name" value="HATPase_c"/>
    <property type="match status" value="1"/>
</dbReference>
<dbReference type="SUPFAM" id="SSF55874">
    <property type="entry name" value="ATPase domain of HSP90 chaperone/DNA topoisomerase II/histidine kinase"/>
    <property type="match status" value="1"/>
</dbReference>
<dbReference type="InterPro" id="IPR000014">
    <property type="entry name" value="PAS"/>
</dbReference>
<feature type="domain" description="PAC" evidence="8">
    <location>
        <begin position="141"/>
        <end position="194"/>
    </location>
</feature>
<evidence type="ECO:0000313" key="9">
    <source>
        <dbReference type="EMBL" id="KAB1064843.1"/>
    </source>
</evidence>
<dbReference type="PROSITE" id="PS50112">
    <property type="entry name" value="PAS"/>
    <property type="match status" value="3"/>
</dbReference>
<dbReference type="InterPro" id="IPR003661">
    <property type="entry name" value="HisK_dim/P_dom"/>
</dbReference>
<dbReference type="PRINTS" id="PR00344">
    <property type="entry name" value="BCTRLSENSOR"/>
</dbReference>
<evidence type="ECO:0000259" key="7">
    <source>
        <dbReference type="PROSITE" id="PS50112"/>
    </source>
</evidence>
<dbReference type="PROSITE" id="PS50109">
    <property type="entry name" value="HIS_KIN"/>
    <property type="match status" value="1"/>
</dbReference>
<evidence type="ECO:0000256" key="1">
    <source>
        <dbReference type="ARBA" id="ARBA00000085"/>
    </source>
</evidence>
<feature type="domain" description="PAC" evidence="8">
    <location>
        <begin position="526"/>
        <end position="578"/>
    </location>
</feature>
<keyword evidence="3" id="KW-0597">Phosphoprotein</keyword>
<evidence type="ECO:0000256" key="5">
    <source>
        <dbReference type="ARBA" id="ARBA00022777"/>
    </source>
</evidence>
<dbReference type="Gene3D" id="3.30.565.10">
    <property type="entry name" value="Histidine kinase-like ATPase, C-terminal domain"/>
    <property type="match status" value="1"/>
</dbReference>
<organism evidence="9 10">
    <name type="scientific">Salibacter halophilus</name>
    <dbReference type="NCBI Taxonomy" id="1803916"/>
    <lineage>
        <taxon>Bacteria</taxon>
        <taxon>Pseudomonadati</taxon>
        <taxon>Bacteroidota</taxon>
        <taxon>Flavobacteriia</taxon>
        <taxon>Flavobacteriales</taxon>
        <taxon>Salibacteraceae</taxon>
        <taxon>Salibacter</taxon>
    </lineage>
</organism>
<dbReference type="Pfam" id="PF00512">
    <property type="entry name" value="HisKA"/>
    <property type="match status" value="1"/>
</dbReference>
<dbReference type="SMART" id="SM00091">
    <property type="entry name" value="PAS"/>
    <property type="match status" value="5"/>
</dbReference>
<evidence type="ECO:0000259" key="6">
    <source>
        <dbReference type="PROSITE" id="PS50109"/>
    </source>
</evidence>
<dbReference type="PANTHER" id="PTHR43304:SF1">
    <property type="entry name" value="PAC DOMAIN-CONTAINING PROTEIN"/>
    <property type="match status" value="1"/>
</dbReference>
<dbReference type="GO" id="GO:0000155">
    <property type="term" value="F:phosphorelay sensor kinase activity"/>
    <property type="evidence" value="ECO:0007669"/>
    <property type="project" value="InterPro"/>
</dbReference>
<gene>
    <name evidence="9" type="ORF">F3059_05665</name>
</gene>
<dbReference type="InterPro" id="IPR013656">
    <property type="entry name" value="PAS_4"/>
</dbReference>
<sequence>MSNPLKTNLVDDLLSFLTSHSELIHDLYEKIEKDSNGNIDQSELLGKLIEQISDVDEGELSLLNPRIAYSILKTIPGIVFMYDLEKKKSFYINNQINNILGYSDSELNIDERFNELIHPDDVEVFARFFPRLLSLGEDEEMEYSYRVKHANGSYVWLSVREIVYSRDENGLPSKTVGIAQDVTDQVSKKYRLRESEILQNDLLNNTSQKFFYLDKNGRILTLNEKSKNEFVAANKVDPIGKVLGEFLPDLQSENFWHHFNRALASELTVYEDFLDYGPNERKYYRISMNPALDEEGSVRAVTVELTEMTQEVHYRERLKRSQERLQFALESSRDAVWEWNLDSNEVFYTGFLVDILGYDKQSEPFNRKDWLNHIHREDKRRVFSEFEKLLKGQQDRYSHEYRLKGDDDSHRWILDRGQVVEYRDSRPVRIIGTFTDITERIEQEQRLQKSEQRFQLAAKGMGVGIWDWNIKTERYYWSPQLFEILGYEPFELKSGFEGIEGFMHPDDKPKVIATLARYFKKQIDEFSVEYRVKHNNGDYIWVRSNGQAVFNNKGEPKRMVGSLENIHDGKVAQIELSKRQQLLNNINQNINEGIYRSTPDQKLLYCNDAFLRLFGVENLSEVEKQDFSTIVFYADGNDRETLRNELEQKGYLNNCEIKYQRRDGSTFWALLNCSVGTDEEGNMVYNGAIRDITEMKGIRKELIEAKERAEEMNKLKSSFLANMSHEVRTPINGILGLTEIIEETDDLSQLKEYSEMIRESGTRLLNTINSILHLSQMEASSGNFDLNEIELNNFVKSNVNLFTMPAQKKNIKLTFEPHNKDAKVLGDESMIDQILNNLIGNAIKFTDDGEVKVSISEKTRRKKLFYQIAVSDTGIGVSEDFLPRIFNEFEQESSGYARKFQGSGLGLAICKKYTELLGGTIKAESKKGEWTRFIVQLPAK</sequence>
<dbReference type="InterPro" id="IPR035965">
    <property type="entry name" value="PAS-like_dom_sf"/>
</dbReference>
<comment type="caution">
    <text evidence="9">The sequence shown here is derived from an EMBL/GenBank/DDBJ whole genome shotgun (WGS) entry which is preliminary data.</text>
</comment>
<name>A0A6N6M5P0_9FLAO</name>
<feature type="domain" description="PAC" evidence="8">
    <location>
        <begin position="653"/>
        <end position="704"/>
    </location>
</feature>
<feature type="domain" description="PAC" evidence="8">
    <location>
        <begin position="397"/>
        <end position="449"/>
    </location>
</feature>
<dbReference type="Pfam" id="PF13426">
    <property type="entry name" value="PAS_9"/>
    <property type="match status" value="1"/>
</dbReference>
<dbReference type="SMART" id="SM00086">
    <property type="entry name" value="PAC"/>
    <property type="match status" value="4"/>
</dbReference>
<dbReference type="FunFam" id="3.30.565.10:FF:000006">
    <property type="entry name" value="Sensor histidine kinase WalK"/>
    <property type="match status" value="1"/>
</dbReference>
<dbReference type="SUPFAM" id="SSF47384">
    <property type="entry name" value="Homodimeric domain of signal transducing histidine kinase"/>
    <property type="match status" value="1"/>
</dbReference>
<dbReference type="InterPro" id="IPR000700">
    <property type="entry name" value="PAS-assoc_C"/>
</dbReference>